<dbReference type="Proteomes" id="UP000019226">
    <property type="component" value="Chromosome"/>
</dbReference>
<dbReference type="PANTHER" id="PTHR21666:SF270">
    <property type="entry name" value="MUREIN HYDROLASE ACTIVATOR ENVC"/>
    <property type="match status" value="1"/>
</dbReference>
<evidence type="ECO:0000313" key="2">
    <source>
        <dbReference type="EMBL" id="AHI19781.1"/>
    </source>
</evidence>
<dbReference type="InterPro" id="IPR016047">
    <property type="entry name" value="M23ase_b-sheet_dom"/>
</dbReference>
<dbReference type="GeneID" id="82877355"/>
<protein>
    <recommendedName>
        <fullName evidence="1">M23ase beta-sheet core domain-containing protein</fullName>
    </recommendedName>
</protein>
<dbReference type="InterPro" id="IPR050570">
    <property type="entry name" value="Cell_wall_metabolism_enzyme"/>
</dbReference>
<evidence type="ECO:0000313" key="3">
    <source>
        <dbReference type="Proteomes" id="UP000019226"/>
    </source>
</evidence>
<evidence type="ECO:0000259" key="1">
    <source>
        <dbReference type="Pfam" id="PF01551"/>
    </source>
</evidence>
<dbReference type="SUPFAM" id="SSF51261">
    <property type="entry name" value="Duplicated hybrid motif"/>
    <property type="match status" value="1"/>
</dbReference>
<dbReference type="Pfam" id="PF01551">
    <property type="entry name" value="Peptidase_M23"/>
    <property type="match status" value="1"/>
</dbReference>
<proteinExistence type="predicted"/>
<name>A0ABM5PP84_9CORY</name>
<keyword evidence="3" id="KW-1185">Reference proteome</keyword>
<dbReference type="RefSeq" id="WP_006821707.1">
    <property type="nucleotide sequence ID" value="NZ_CP004350.1"/>
</dbReference>
<sequence>MKNRWLLIVPFLLAWVDPTTGDSYATSVLRAYDPPAQNWLAGHRGVDLRLDIGDSVLAAGDGTVAFTGVVAGTPTVSIQHGEIRTTYQPVHAWVSQGDVVREGEVIGKLGHPFDGYPGLHWGARTGEDQYINPLSLLTPTIRLKPVDGPG</sequence>
<dbReference type="Gene3D" id="2.70.70.10">
    <property type="entry name" value="Glucose Permease (Domain IIA)"/>
    <property type="match status" value="1"/>
</dbReference>
<accession>A0ABM5PP84</accession>
<gene>
    <name evidence="2" type="ORF">CCASEI_06025</name>
</gene>
<dbReference type="CDD" id="cd12797">
    <property type="entry name" value="M23_peptidase"/>
    <property type="match status" value="1"/>
</dbReference>
<dbReference type="InterPro" id="IPR011055">
    <property type="entry name" value="Dup_hybrid_motif"/>
</dbReference>
<dbReference type="EMBL" id="CP004350">
    <property type="protein sequence ID" value="AHI19781.1"/>
    <property type="molecule type" value="Genomic_DNA"/>
</dbReference>
<feature type="domain" description="M23ase beta-sheet core" evidence="1">
    <location>
        <begin position="42"/>
        <end position="133"/>
    </location>
</feature>
<reference evidence="3" key="1">
    <citation type="submission" date="2013-02" db="EMBL/GenBank/DDBJ databases">
        <title>The complete genome sequence of Corynebacterium casei LMG S-19264 (=DSM 44701).</title>
        <authorList>
            <person name="Ruckert C."/>
            <person name="Albersmeier A."/>
            <person name="Kalinowski J."/>
        </authorList>
    </citation>
    <scope>NUCLEOTIDE SEQUENCE [LARGE SCALE GENOMIC DNA]</scope>
    <source>
        <strain evidence="3">LMG S-19264</strain>
    </source>
</reference>
<organism evidence="2 3">
    <name type="scientific">Corynebacterium casei LMG S-19264</name>
    <dbReference type="NCBI Taxonomy" id="1285583"/>
    <lineage>
        <taxon>Bacteria</taxon>
        <taxon>Bacillati</taxon>
        <taxon>Actinomycetota</taxon>
        <taxon>Actinomycetes</taxon>
        <taxon>Mycobacteriales</taxon>
        <taxon>Corynebacteriaceae</taxon>
        <taxon>Corynebacterium</taxon>
    </lineage>
</organism>
<dbReference type="PANTHER" id="PTHR21666">
    <property type="entry name" value="PEPTIDASE-RELATED"/>
    <property type="match status" value="1"/>
</dbReference>